<sequence>MKETQIDNLIVPINIQALCVGSEDSTQNAFIKREADFSQLPYVDSSGGWQNYKANISENILTNPFEDDQTSLEQGIHLHWALPDALTNGEAQDNLKFPLVPNRWLVVRIPFDNSNNPLTIKSWIIESDALSTNQNNSSYITVPVNYGQTNTQPYNYLGAVYDTSNWQENSSGQYYSNFTALGYGAVNFASCYQNCRSIFGLYDDVSDLPSETVNCTYLVIGWYSNSKNDFLRTISNGKGLDELVEQWLADNSWSIANNAEFDIANANSLYSGFVKNVAWNATNTNSTYLDISSANATVVFAESSIEALSAFISETYASDNRTIVEDLFNALQLGLLKNNSPNLTELDYKLHLKRFSQHSGSIIWTIVPGKENTGNDINIPLELADPLNQINILQQSYDRLTFSIQSLQYQIFSDWYKYMVVSYGNPPSNAPSAQDIQNFITNEITNSLNTLSTQKDDLLKKINNFQNNLKGLISNYDTLELKQAPTSRYYSPIDPTILLVNQDESWTYAGERNFTADGILSCRVSSQIVVSTGEVQGYLSNSNLPFLNDFNSLINEAIILTQSSNLQNGEVLPESIAINDWRQIPWLPLSLEWEAYYIPLAKANGNYDTNHIVNNFNFDQDANELTYSTTVNSSIFGQQETYRGCITLTPNTTYNLCERINEYLQYYPDSPYATKLQQAVDKIQKIPTSQTTVLAQILNGFNKALIMSKQTLQLQVYDPFDSTDNPFTNTTVQRAVGNQNISAPVPIDSFNPIIDGISCISRLRIIDAFGRYKDIPYNKIIYPSSANTYVQQGSNYIALYPRIVQPCRLQFEFLATDSKEAEANKSPAVNPICGWILINNINNALMFYDATGVPIGMLQVGQSKAIWRSAPSIYPFDTSLDACFLNKNAELYNLAKTIYNGVDNPFEYLSNLFKVIDSTCTKIVSKEQFFSNPALLGKPLALVQASIQLQLQGLSAVNESWDALSTDILNSNPLNRTNNQFTTVNFPVQLGDYQNFQDGLVGYFVSGGDDVDYSTFYSSETMGDNIQKSTNLLLQPYSIISKQPAKIISMLVDPTVPINANIGILPVTTISIPPDQYVQTLKNMYITFLTAPVISAMITSSSSLTSSIPLSKENGANWTWVQAQKQPDNSIKWTEVAITPDSTIFANNKQIIEGWLKLNQS</sequence>
<dbReference type="Proteomes" id="UP000031258">
    <property type="component" value="Unassembled WGS sequence"/>
</dbReference>
<evidence type="ECO:0000313" key="3">
    <source>
        <dbReference type="Proteomes" id="UP000031258"/>
    </source>
</evidence>
<reference evidence="2 3" key="1">
    <citation type="submission" date="2014-11" db="EMBL/GenBank/DDBJ databases">
        <title>A Rickettsiales Symbiont of Amoebae With Ancient Features.</title>
        <authorList>
            <person name="Schulz F."/>
            <person name="Martijn J."/>
            <person name="Wascher F."/>
            <person name="Kostanjsek R."/>
            <person name="Ettema T.J."/>
            <person name="Horn M."/>
        </authorList>
    </citation>
    <scope>NUCLEOTIDE SEQUENCE [LARGE SCALE GENOMIC DNA]</scope>
    <source>
        <strain evidence="2 3">UWC36</strain>
    </source>
</reference>
<evidence type="ECO:0000256" key="1">
    <source>
        <dbReference type="SAM" id="Coils"/>
    </source>
</evidence>
<proteinExistence type="predicted"/>
<protein>
    <submittedName>
        <fullName evidence="2">Uncharacterized protein</fullName>
    </submittedName>
</protein>
<comment type="caution">
    <text evidence="2">The sequence shown here is derived from an EMBL/GenBank/DDBJ whole genome shotgun (WGS) entry which is preliminary data.</text>
</comment>
<feature type="coiled-coil region" evidence="1">
    <location>
        <begin position="448"/>
        <end position="482"/>
    </location>
</feature>
<gene>
    <name evidence="2" type="ORF">NF27_DC00050</name>
</gene>
<keyword evidence="3" id="KW-1185">Reference proteome</keyword>
<organism evidence="2 3">
    <name type="scientific">Candidatus Jidaibacter acanthamoebae</name>
    <dbReference type="NCBI Taxonomy" id="86105"/>
    <lineage>
        <taxon>Bacteria</taxon>
        <taxon>Pseudomonadati</taxon>
        <taxon>Pseudomonadota</taxon>
        <taxon>Alphaproteobacteria</taxon>
        <taxon>Rickettsiales</taxon>
        <taxon>Candidatus Midichloriaceae</taxon>
        <taxon>Candidatus Jidaibacter</taxon>
    </lineage>
</organism>
<dbReference type="AlphaFoldDB" id="A0A0C1N084"/>
<accession>A0A0C1N084</accession>
<dbReference type="RefSeq" id="WP_039455546.1">
    <property type="nucleotide sequence ID" value="NZ_JSWE01000079.1"/>
</dbReference>
<evidence type="ECO:0000313" key="2">
    <source>
        <dbReference type="EMBL" id="KIE05726.1"/>
    </source>
</evidence>
<keyword evidence="1" id="KW-0175">Coiled coil</keyword>
<dbReference type="STRING" id="86105.NF27_DC00050"/>
<name>A0A0C1N084_9RICK</name>
<dbReference type="OrthoDB" id="6091628at2"/>
<dbReference type="EMBL" id="JSWE01000079">
    <property type="protein sequence ID" value="KIE05726.1"/>
    <property type="molecule type" value="Genomic_DNA"/>
</dbReference>
<dbReference type="PATRIC" id="fig|86105.3.peg.505"/>